<proteinExistence type="predicted"/>
<reference evidence="1 2" key="1">
    <citation type="journal article" date="2015" name="Stand. Genomic Sci.">
        <title>Genomic Encyclopedia of Bacterial and Archaeal Type Strains, Phase III: the genomes of soil and plant-associated and newly described type strains.</title>
        <authorList>
            <person name="Whitman W.B."/>
            <person name="Woyke T."/>
            <person name="Klenk H.P."/>
            <person name="Zhou Y."/>
            <person name="Lilburn T.G."/>
            <person name="Beck B.J."/>
            <person name="De Vos P."/>
            <person name="Vandamme P."/>
            <person name="Eisen J.A."/>
            <person name="Garrity G."/>
            <person name="Hugenholtz P."/>
            <person name="Kyrpides N.C."/>
        </authorList>
    </citation>
    <scope>NUCLEOTIDE SEQUENCE [LARGE SCALE GENOMIC DNA]</scope>
    <source>
        <strain evidence="1 2">VKM Ac-2596</strain>
    </source>
</reference>
<dbReference type="Proteomes" id="UP000295366">
    <property type="component" value="Unassembled WGS sequence"/>
</dbReference>
<keyword evidence="2" id="KW-1185">Reference proteome</keyword>
<protein>
    <submittedName>
        <fullName evidence="1">Multidrug efflux pump subunit AcrA (Membrane-fusion protein)</fullName>
    </submittedName>
</protein>
<gene>
    <name evidence="1" type="ORF">EV639_10624</name>
</gene>
<evidence type="ECO:0000313" key="1">
    <source>
        <dbReference type="EMBL" id="TCO36622.1"/>
    </source>
</evidence>
<evidence type="ECO:0000313" key="2">
    <source>
        <dbReference type="Proteomes" id="UP000295366"/>
    </source>
</evidence>
<name>A0ACD2XJ92_9MICO</name>
<comment type="caution">
    <text evidence="1">The sequence shown here is derived from an EMBL/GenBank/DDBJ whole genome shotgun (WGS) entry which is preliminary data.</text>
</comment>
<dbReference type="EMBL" id="SLWP01000006">
    <property type="protein sequence ID" value="TCO36622.1"/>
    <property type="molecule type" value="Genomic_DNA"/>
</dbReference>
<accession>A0ACD2XJ92</accession>
<sequence length="359" mass="35919">MESGDDVGAVRRWVFPIVWMVIIGAASVALLKIAFFPDRAAEGDPTQPTGEITEPLVTVGWGTVTNDLTLQGTVAADPAVPLKATAAGTVDDVYVQQGAAVASGDLIYDIRVETPQDPVQTTGADGAVSVSQPPPAVRFERVYAATGGTLSALGVIHDQAVTVGEVTGQVAPPSYAVTGSIDAQQLYRIQNRPTEAQVAITGGPAGFTCTDLTITTPLAGAGQSAAAPSDPEAAPGAGPSSGSGTSFTCQVPAEITVFPGLAASVTLAGGRADGVLVVPTTAVEGTAQSGVVFRRTADGGTEEVPVTLGLTDGTSVEITGGIDEGTELLQFVPGAGAEEDGVQFGANCVAQPDGSVVCS</sequence>
<organism evidence="1 2">
    <name type="scientific">Rathayibacter tanaceti</name>
    <dbReference type="NCBI Taxonomy" id="1671680"/>
    <lineage>
        <taxon>Bacteria</taxon>
        <taxon>Bacillati</taxon>
        <taxon>Actinomycetota</taxon>
        <taxon>Actinomycetes</taxon>
        <taxon>Micrococcales</taxon>
        <taxon>Microbacteriaceae</taxon>
        <taxon>Rathayibacter</taxon>
    </lineage>
</organism>